<dbReference type="InterPro" id="IPR051962">
    <property type="entry name" value="Cuticlin"/>
</dbReference>
<dbReference type="PANTHER" id="PTHR22907">
    <property type="entry name" value="GH04558P"/>
    <property type="match status" value="1"/>
</dbReference>
<evidence type="ECO:0000259" key="2">
    <source>
        <dbReference type="Pfam" id="PF25057"/>
    </source>
</evidence>
<dbReference type="AlphaFoldDB" id="A0A0B1SDA5"/>
<feature type="non-terminal residue" evidence="3">
    <location>
        <position position="1"/>
    </location>
</feature>
<proteinExistence type="predicted"/>
<dbReference type="PANTHER" id="PTHR22907:SF54">
    <property type="entry name" value="GH04558P"/>
    <property type="match status" value="1"/>
</dbReference>
<protein>
    <recommendedName>
        <fullName evidence="2">Cuticlin N-terminal domain-containing protein</fullName>
    </recommendedName>
</protein>
<name>A0A0B1SDA5_OESDE</name>
<keyword evidence="4" id="KW-1185">Reference proteome</keyword>
<evidence type="ECO:0000313" key="3">
    <source>
        <dbReference type="EMBL" id="KHJ81155.1"/>
    </source>
</evidence>
<dbReference type="OrthoDB" id="6139674at2759"/>
<reference evidence="3 4" key="1">
    <citation type="submission" date="2014-03" db="EMBL/GenBank/DDBJ databases">
        <title>Draft genome of the hookworm Oesophagostomum dentatum.</title>
        <authorList>
            <person name="Mitreva M."/>
        </authorList>
    </citation>
    <scope>NUCLEOTIDE SEQUENCE [LARGE SCALE GENOMIC DNA]</scope>
    <source>
        <strain evidence="3 4">OD-Hann</strain>
    </source>
</reference>
<gene>
    <name evidence="3" type="ORF">OESDEN_19159</name>
</gene>
<keyword evidence="1" id="KW-0732">Signal</keyword>
<dbReference type="EMBL" id="KN593316">
    <property type="protein sequence ID" value="KHJ81155.1"/>
    <property type="molecule type" value="Genomic_DNA"/>
</dbReference>
<evidence type="ECO:0000256" key="1">
    <source>
        <dbReference type="ARBA" id="ARBA00022729"/>
    </source>
</evidence>
<dbReference type="Proteomes" id="UP000053660">
    <property type="component" value="Unassembled WGS sequence"/>
</dbReference>
<dbReference type="Pfam" id="PF25057">
    <property type="entry name" value="CUT_N"/>
    <property type="match status" value="1"/>
</dbReference>
<dbReference type="InterPro" id="IPR056953">
    <property type="entry name" value="CUT_N"/>
</dbReference>
<organism evidence="3 4">
    <name type="scientific">Oesophagostomum dentatum</name>
    <name type="common">Nodular worm</name>
    <dbReference type="NCBI Taxonomy" id="61180"/>
    <lineage>
        <taxon>Eukaryota</taxon>
        <taxon>Metazoa</taxon>
        <taxon>Ecdysozoa</taxon>
        <taxon>Nematoda</taxon>
        <taxon>Chromadorea</taxon>
        <taxon>Rhabditida</taxon>
        <taxon>Rhabditina</taxon>
        <taxon>Rhabditomorpha</taxon>
        <taxon>Strongyloidea</taxon>
        <taxon>Strongylidae</taxon>
        <taxon>Oesophagostomum</taxon>
    </lineage>
</organism>
<accession>A0A0B1SDA5</accession>
<evidence type="ECO:0000313" key="4">
    <source>
        <dbReference type="Proteomes" id="UP000053660"/>
    </source>
</evidence>
<feature type="domain" description="Cuticlin N-terminal" evidence="2">
    <location>
        <begin position="2"/>
        <end position="34"/>
    </location>
</feature>
<sequence>LSPPSLVVSFVAVISFHESFITKLDRAYHIQCAYTESNKSISTQLDVGMTAPTDLNSTATPPVCAYQISSVDGKPIQNVRVGDRVKHEWSCTTTSPGTFSLCFFTQFRCKSSTTTLSSTSLCKANSLYPDCSAILENLGRYAAALRRFSHI</sequence>